<gene>
    <name evidence="1" type="ORF">GII30_14000</name>
</gene>
<dbReference type="EMBL" id="CP045810">
    <property type="protein sequence ID" value="QHN40115.1"/>
    <property type="molecule type" value="Genomic_DNA"/>
</dbReference>
<evidence type="ECO:0000313" key="1">
    <source>
        <dbReference type="EMBL" id="QHN40115.1"/>
    </source>
</evidence>
<dbReference type="RefSeq" id="WP_005189234.1">
    <property type="nucleotide sequence ID" value="NZ_CP045804.1"/>
</dbReference>
<sequence length="126" mass="13821">MNKVMRALVVGTGLVGALVTTPGVADARTAGAGATVRYQWTSDSVSNQITYIGKDGKQITKQMRFRPLPVGFSREQYGYSMQFRISKRQNIAARIQSPQLYATCTIKVNGNQVAYRRALQTGSARC</sequence>
<protein>
    <submittedName>
        <fullName evidence="1">Uncharacterized protein</fullName>
    </submittedName>
</protein>
<organism evidence="1">
    <name type="scientific">Gordonia amarae</name>
    <dbReference type="NCBI Taxonomy" id="36821"/>
    <lineage>
        <taxon>Bacteria</taxon>
        <taxon>Bacillati</taxon>
        <taxon>Actinomycetota</taxon>
        <taxon>Actinomycetes</taxon>
        <taxon>Mycobacteriales</taxon>
        <taxon>Gordoniaceae</taxon>
        <taxon>Gordonia</taxon>
    </lineage>
</organism>
<name>A0A857KLJ8_9ACTN</name>
<proteinExistence type="predicted"/>
<accession>A0A857KLJ8</accession>
<reference evidence="1" key="1">
    <citation type="journal article" date="2021" name="Nat. Microbiol.">
        <title>Cocultivation of an ultrasmall environmental parasitic bacterium with lytic ability against bacteria associated with wastewater foams.</title>
        <authorList>
            <person name="Batinovic S."/>
            <person name="Rose J.J.A."/>
            <person name="Ratcliffe J."/>
            <person name="Seviour R.J."/>
            <person name="Petrovski S."/>
        </authorList>
    </citation>
    <scope>NUCLEOTIDE SEQUENCE</scope>
    <source>
        <strain evidence="1">CON44</strain>
    </source>
</reference>
<dbReference type="AlphaFoldDB" id="A0A857KLJ8"/>